<name>A0A2N0HKK5_9SPHN</name>
<dbReference type="EMBL" id="PHUF01000003">
    <property type="protein sequence ID" value="PKB19405.1"/>
    <property type="molecule type" value="Genomic_DNA"/>
</dbReference>
<organism evidence="1 2">
    <name type="scientific">Novosphingobium kunmingense</name>
    <dbReference type="NCBI Taxonomy" id="1211806"/>
    <lineage>
        <taxon>Bacteria</taxon>
        <taxon>Pseudomonadati</taxon>
        <taxon>Pseudomonadota</taxon>
        <taxon>Alphaproteobacteria</taxon>
        <taxon>Sphingomonadales</taxon>
        <taxon>Sphingomonadaceae</taxon>
        <taxon>Novosphingobium</taxon>
    </lineage>
</organism>
<proteinExistence type="predicted"/>
<sequence length="81" mass="9112">MVKPQKESFGVLVGWAHHTVGPKLDLTLQCTHSTRCADKRGVDDHHIVMTREQAAVLANYLFKVSGQSAPRQRGRLARWFA</sequence>
<dbReference type="RefSeq" id="WP_100866877.1">
    <property type="nucleotide sequence ID" value="NZ_PHUF01000003.1"/>
</dbReference>
<dbReference type="Proteomes" id="UP000232587">
    <property type="component" value="Unassembled WGS sequence"/>
</dbReference>
<accession>A0A2N0HKK5</accession>
<protein>
    <submittedName>
        <fullName evidence="1">Uncharacterized protein</fullName>
    </submittedName>
</protein>
<evidence type="ECO:0000313" key="1">
    <source>
        <dbReference type="EMBL" id="PKB19405.1"/>
    </source>
</evidence>
<dbReference type="AlphaFoldDB" id="A0A2N0HKK5"/>
<evidence type="ECO:0000313" key="2">
    <source>
        <dbReference type="Proteomes" id="UP000232587"/>
    </source>
</evidence>
<gene>
    <name evidence="1" type="ORF">B0I00_1637</name>
</gene>
<reference evidence="1 2" key="1">
    <citation type="submission" date="2017-11" db="EMBL/GenBank/DDBJ databases">
        <title>Genomic Encyclopedia of Type Strains, Phase III (KMG-III): the genomes of soil and plant-associated and newly described type strains.</title>
        <authorList>
            <person name="Whitman W."/>
        </authorList>
    </citation>
    <scope>NUCLEOTIDE SEQUENCE [LARGE SCALE GENOMIC DNA]</scope>
    <source>
        <strain evidence="1 2">CGMCC 1.12274</strain>
    </source>
</reference>
<dbReference type="OrthoDB" id="7507855at2"/>
<keyword evidence="2" id="KW-1185">Reference proteome</keyword>
<comment type="caution">
    <text evidence="1">The sequence shown here is derived from an EMBL/GenBank/DDBJ whole genome shotgun (WGS) entry which is preliminary data.</text>
</comment>